<sequence>MSKAHWLLFTDGRIVQAKCVAWDDRRDLALLQIVATQDLTGLDIPTFPIAELAGSPSKRNSPLLCVGHPGSEDLEADQSGLLTDYDVLHISRGRFRGLAKGQEVQDNSDIGALQHGCWTYWGHSGAPLLVEDGRLVGLHSSWDDETGMRRGVAWEAVKAFLETLPTCMVV</sequence>
<name>A0AAE0WRT0_9PEZI</name>
<evidence type="ECO:0000313" key="1">
    <source>
        <dbReference type="EMBL" id="KAK3676677.1"/>
    </source>
</evidence>
<dbReference type="Proteomes" id="UP001274830">
    <property type="component" value="Unassembled WGS sequence"/>
</dbReference>
<dbReference type="SUPFAM" id="SSF50494">
    <property type="entry name" value="Trypsin-like serine proteases"/>
    <property type="match status" value="1"/>
</dbReference>
<keyword evidence="2" id="KW-1185">Reference proteome</keyword>
<dbReference type="EMBL" id="JAUTXT010000009">
    <property type="protein sequence ID" value="KAK3676677.1"/>
    <property type="molecule type" value="Genomic_DNA"/>
</dbReference>
<dbReference type="Gene3D" id="2.40.10.120">
    <property type="match status" value="1"/>
</dbReference>
<dbReference type="InterPro" id="IPR009003">
    <property type="entry name" value="Peptidase_S1_PA"/>
</dbReference>
<proteinExistence type="predicted"/>
<evidence type="ECO:0000313" key="2">
    <source>
        <dbReference type="Proteomes" id="UP001274830"/>
    </source>
</evidence>
<reference evidence="1" key="1">
    <citation type="submission" date="2023-07" db="EMBL/GenBank/DDBJ databases">
        <title>Black Yeasts Isolated from many extreme environments.</title>
        <authorList>
            <person name="Coleine C."/>
            <person name="Stajich J.E."/>
            <person name="Selbmann L."/>
        </authorList>
    </citation>
    <scope>NUCLEOTIDE SEQUENCE</scope>
    <source>
        <strain evidence="1">CCFEE 5485</strain>
    </source>
</reference>
<evidence type="ECO:0008006" key="3">
    <source>
        <dbReference type="Google" id="ProtNLM"/>
    </source>
</evidence>
<protein>
    <recommendedName>
        <fullName evidence="3">Trypsin-like peptidase domain-containing protein</fullName>
    </recommendedName>
</protein>
<comment type="caution">
    <text evidence="1">The sequence shown here is derived from an EMBL/GenBank/DDBJ whole genome shotgun (WGS) entry which is preliminary data.</text>
</comment>
<dbReference type="AlphaFoldDB" id="A0AAE0WRT0"/>
<accession>A0AAE0WRT0</accession>
<organism evidence="1 2">
    <name type="scientific">Recurvomyces mirabilis</name>
    <dbReference type="NCBI Taxonomy" id="574656"/>
    <lineage>
        <taxon>Eukaryota</taxon>
        <taxon>Fungi</taxon>
        <taxon>Dikarya</taxon>
        <taxon>Ascomycota</taxon>
        <taxon>Pezizomycotina</taxon>
        <taxon>Dothideomycetes</taxon>
        <taxon>Dothideomycetidae</taxon>
        <taxon>Mycosphaerellales</taxon>
        <taxon>Teratosphaeriaceae</taxon>
        <taxon>Recurvomyces</taxon>
    </lineage>
</organism>
<gene>
    <name evidence="1" type="ORF">LTR78_003452</name>
</gene>
<dbReference type="Pfam" id="PF13365">
    <property type="entry name" value="Trypsin_2"/>
    <property type="match status" value="1"/>
</dbReference>